<dbReference type="Gene3D" id="3.20.20.140">
    <property type="entry name" value="Metal-dependent hydrolases"/>
    <property type="match status" value="1"/>
</dbReference>
<feature type="binding site" evidence="1">
    <location>
        <position position="126"/>
    </location>
    <ligand>
        <name>a divalent metal cation</name>
        <dbReference type="ChEBI" id="CHEBI:60240"/>
        <label>2</label>
    </ligand>
</feature>
<feature type="binding site" evidence="1">
    <location>
        <position position="88"/>
    </location>
    <ligand>
        <name>a divalent metal cation</name>
        <dbReference type="ChEBI" id="CHEBI:60240"/>
        <label>1</label>
    </ligand>
</feature>
<proteinExistence type="predicted"/>
<organism evidence="2 3">
    <name type="scientific">Sinorhizobium alkalisoli</name>
    <dbReference type="NCBI Taxonomy" id="1752398"/>
    <lineage>
        <taxon>Bacteria</taxon>
        <taxon>Pseudomonadati</taxon>
        <taxon>Pseudomonadota</taxon>
        <taxon>Alphaproteobacteria</taxon>
        <taxon>Hyphomicrobiales</taxon>
        <taxon>Rhizobiaceae</taxon>
        <taxon>Sinorhizobium/Ensifer group</taxon>
        <taxon>Sinorhizobium</taxon>
    </lineage>
</organism>
<dbReference type="RefSeq" id="WP_069459756.1">
    <property type="nucleotide sequence ID" value="NZ_LYBW01000060.1"/>
</dbReference>
<dbReference type="InterPro" id="IPR001130">
    <property type="entry name" value="TatD-like"/>
</dbReference>
<evidence type="ECO:0000313" key="2">
    <source>
        <dbReference type="EMBL" id="ODR90056.1"/>
    </source>
</evidence>
<sequence>MRSGLVDFHCHLDLYPDHAAAVERCERDGVFTLAVTTTPKAWPRNHELASATSHVRAALGLHPQLVADRAREIGLWEELLPRTRYVGEVGLDAGPRFFKSFDAQKEVFARVLSLCAAAGNKIVSTHSVRATKVVLDMIEQYMPPSRGRVVLHWFTGTRAECRRAVDLGCYFSVNAEMLVNEKRAAIIKTLPLDRILTETDGPFTQTDARPSRPSDVWIALEGLARLHGMSQPDISTKITGNLRTLLKEQT</sequence>
<evidence type="ECO:0000313" key="3">
    <source>
        <dbReference type="Proteomes" id="UP000094342"/>
    </source>
</evidence>
<dbReference type="InterPro" id="IPR049677">
    <property type="entry name" value="QatD"/>
</dbReference>
<reference evidence="3" key="1">
    <citation type="submission" date="2016-05" db="EMBL/GenBank/DDBJ databases">
        <authorList>
            <person name="Li Y."/>
        </authorList>
    </citation>
    <scope>NUCLEOTIDE SEQUENCE [LARGE SCALE GENOMIC DNA]</scope>
    <source>
        <strain evidence="3">YIC4027</strain>
    </source>
</reference>
<dbReference type="SUPFAM" id="SSF51556">
    <property type="entry name" value="Metallo-dependent hydrolases"/>
    <property type="match status" value="1"/>
</dbReference>
<dbReference type="GO" id="GO:0016788">
    <property type="term" value="F:hydrolase activity, acting on ester bonds"/>
    <property type="evidence" value="ECO:0007669"/>
    <property type="project" value="InterPro"/>
</dbReference>
<gene>
    <name evidence="2" type="ORF">A8M32_17995</name>
</gene>
<dbReference type="EMBL" id="LYBW01000060">
    <property type="protein sequence ID" value="ODR90056.1"/>
    <property type="molecule type" value="Genomic_DNA"/>
</dbReference>
<dbReference type="Proteomes" id="UP000094342">
    <property type="component" value="Unassembled WGS sequence"/>
</dbReference>
<dbReference type="InterPro" id="IPR032466">
    <property type="entry name" value="Metal_Hydrolase"/>
</dbReference>
<feature type="binding site" evidence="1">
    <location>
        <position position="9"/>
    </location>
    <ligand>
        <name>a divalent metal cation</name>
        <dbReference type="ChEBI" id="CHEBI:60240"/>
        <label>1</label>
    </ligand>
</feature>
<accession>A0A1E3VB21</accession>
<feature type="binding site" evidence="1">
    <location>
        <position position="11"/>
    </location>
    <ligand>
        <name>a divalent metal cation</name>
        <dbReference type="ChEBI" id="CHEBI:60240"/>
        <label>1</label>
    </ligand>
</feature>
<keyword evidence="3" id="KW-1185">Reference proteome</keyword>
<dbReference type="PANTHER" id="PTHR46124:SF2">
    <property type="entry name" value="D-AMINOACYL-TRNA DEACYLASE"/>
    <property type="match status" value="1"/>
</dbReference>
<protein>
    <submittedName>
        <fullName evidence="2">Hydrolase TatD</fullName>
    </submittedName>
</protein>
<dbReference type="AlphaFoldDB" id="A0A1E3VB21"/>
<name>A0A1E3VB21_9HYPH</name>
<dbReference type="NCBIfam" id="NF041926">
    <property type="entry name" value="QatD"/>
    <property type="match status" value="1"/>
</dbReference>
<evidence type="ECO:0000256" key="1">
    <source>
        <dbReference type="PIRSR" id="PIRSR005902-1"/>
    </source>
</evidence>
<dbReference type="OrthoDB" id="9810005at2"/>
<dbReference type="STRING" id="1752398.A8M32_17995"/>
<feature type="binding site" evidence="1">
    <location>
        <position position="152"/>
    </location>
    <ligand>
        <name>a divalent metal cation</name>
        <dbReference type="ChEBI" id="CHEBI:60240"/>
        <label>2</label>
    </ligand>
</feature>
<dbReference type="PIRSF" id="PIRSF005902">
    <property type="entry name" value="DNase_TatD"/>
    <property type="match status" value="1"/>
</dbReference>
<comment type="caution">
    <text evidence="2">The sequence shown here is derived from an EMBL/GenBank/DDBJ whole genome shotgun (WGS) entry which is preliminary data.</text>
</comment>
<dbReference type="Pfam" id="PF01026">
    <property type="entry name" value="TatD_DNase"/>
    <property type="match status" value="1"/>
</dbReference>
<dbReference type="GO" id="GO:0046872">
    <property type="term" value="F:metal ion binding"/>
    <property type="evidence" value="ECO:0007669"/>
    <property type="project" value="UniProtKB-KW"/>
</dbReference>
<keyword evidence="1" id="KW-0479">Metal-binding</keyword>
<dbReference type="PANTHER" id="PTHR46124">
    <property type="entry name" value="D-AMINOACYL-TRNA DEACYLASE"/>
    <property type="match status" value="1"/>
</dbReference>
<feature type="binding site" evidence="1">
    <location>
        <position position="200"/>
    </location>
    <ligand>
        <name>a divalent metal cation</name>
        <dbReference type="ChEBI" id="CHEBI:60240"/>
        <label>1</label>
    </ligand>
</feature>
<keyword evidence="2" id="KW-0378">Hydrolase</keyword>
<dbReference type="CDD" id="cd01310">
    <property type="entry name" value="TatD_DNAse"/>
    <property type="match status" value="1"/>
</dbReference>